<evidence type="ECO:0000256" key="2">
    <source>
        <dbReference type="ARBA" id="ARBA00023125"/>
    </source>
</evidence>
<dbReference type="InterPro" id="IPR036388">
    <property type="entry name" value="WH-like_DNA-bd_sf"/>
</dbReference>
<gene>
    <name evidence="5" type="ORF">H8S45_10300</name>
</gene>
<dbReference type="SMART" id="SM00347">
    <property type="entry name" value="HTH_MARR"/>
    <property type="match status" value="1"/>
</dbReference>
<dbReference type="InterPro" id="IPR036390">
    <property type="entry name" value="WH_DNA-bd_sf"/>
</dbReference>
<evidence type="ECO:0000256" key="1">
    <source>
        <dbReference type="ARBA" id="ARBA00023015"/>
    </source>
</evidence>
<reference evidence="5" key="1">
    <citation type="submission" date="2020-08" db="EMBL/GenBank/DDBJ databases">
        <title>Genome public.</title>
        <authorList>
            <person name="Liu C."/>
            <person name="Sun Q."/>
        </authorList>
    </citation>
    <scope>NUCLEOTIDE SEQUENCE</scope>
    <source>
        <strain evidence="5">NSJ-28</strain>
    </source>
</reference>
<organism evidence="5 6">
    <name type="scientific">Agathobaculum faecis</name>
    <dbReference type="NCBI Taxonomy" id="2763013"/>
    <lineage>
        <taxon>Bacteria</taxon>
        <taxon>Bacillati</taxon>
        <taxon>Bacillota</taxon>
        <taxon>Clostridia</taxon>
        <taxon>Eubacteriales</taxon>
        <taxon>Butyricicoccaceae</taxon>
        <taxon>Agathobaculum</taxon>
    </lineage>
</organism>
<feature type="domain" description="HTH marR-type" evidence="4">
    <location>
        <begin position="5"/>
        <end position="137"/>
    </location>
</feature>
<dbReference type="GO" id="GO:0003677">
    <property type="term" value="F:DNA binding"/>
    <property type="evidence" value="ECO:0007669"/>
    <property type="project" value="UniProtKB-KW"/>
</dbReference>
<dbReference type="PANTHER" id="PTHR42756">
    <property type="entry name" value="TRANSCRIPTIONAL REGULATOR, MARR"/>
    <property type="match status" value="1"/>
</dbReference>
<dbReference type="InterPro" id="IPR023187">
    <property type="entry name" value="Tscrpt_reg_MarR-type_CS"/>
</dbReference>
<proteinExistence type="predicted"/>
<dbReference type="GO" id="GO:0003700">
    <property type="term" value="F:DNA-binding transcription factor activity"/>
    <property type="evidence" value="ECO:0007669"/>
    <property type="project" value="InterPro"/>
</dbReference>
<protein>
    <submittedName>
        <fullName evidence="5">MarR family transcriptional regulator</fullName>
    </submittedName>
</protein>
<evidence type="ECO:0000313" key="5">
    <source>
        <dbReference type="EMBL" id="MBC5725844.1"/>
    </source>
</evidence>
<dbReference type="Proteomes" id="UP000606499">
    <property type="component" value="Unassembled WGS sequence"/>
</dbReference>
<dbReference type="Pfam" id="PF12802">
    <property type="entry name" value="MarR_2"/>
    <property type="match status" value="1"/>
</dbReference>
<dbReference type="SUPFAM" id="SSF46785">
    <property type="entry name" value="Winged helix' DNA-binding domain"/>
    <property type="match status" value="1"/>
</dbReference>
<dbReference type="PRINTS" id="PR00598">
    <property type="entry name" value="HTHMARR"/>
</dbReference>
<dbReference type="EMBL" id="JACOPL010000008">
    <property type="protein sequence ID" value="MBC5725844.1"/>
    <property type="molecule type" value="Genomic_DNA"/>
</dbReference>
<comment type="caution">
    <text evidence="5">The sequence shown here is derived from an EMBL/GenBank/DDBJ whole genome shotgun (WGS) entry which is preliminary data.</text>
</comment>
<accession>A0A923LVC1</accession>
<dbReference type="PROSITE" id="PS01117">
    <property type="entry name" value="HTH_MARR_1"/>
    <property type="match status" value="1"/>
</dbReference>
<dbReference type="AlphaFoldDB" id="A0A923LVC1"/>
<name>A0A923LVC1_9FIRM</name>
<keyword evidence="2" id="KW-0238">DNA-binding</keyword>
<evidence type="ECO:0000256" key="3">
    <source>
        <dbReference type="ARBA" id="ARBA00023163"/>
    </source>
</evidence>
<dbReference type="PROSITE" id="PS50995">
    <property type="entry name" value="HTH_MARR_2"/>
    <property type="match status" value="1"/>
</dbReference>
<evidence type="ECO:0000259" key="4">
    <source>
        <dbReference type="PROSITE" id="PS50995"/>
    </source>
</evidence>
<keyword evidence="1" id="KW-0805">Transcription regulation</keyword>
<dbReference type="InterPro" id="IPR000835">
    <property type="entry name" value="HTH_MarR-typ"/>
</dbReference>
<dbReference type="Gene3D" id="1.10.10.10">
    <property type="entry name" value="Winged helix-like DNA-binding domain superfamily/Winged helix DNA-binding domain"/>
    <property type="match status" value="1"/>
</dbReference>
<dbReference type="PANTHER" id="PTHR42756:SF1">
    <property type="entry name" value="TRANSCRIPTIONAL REPRESSOR OF EMRAB OPERON"/>
    <property type="match status" value="1"/>
</dbReference>
<evidence type="ECO:0000313" key="6">
    <source>
        <dbReference type="Proteomes" id="UP000606499"/>
    </source>
</evidence>
<dbReference type="RefSeq" id="WP_054327818.1">
    <property type="nucleotide sequence ID" value="NZ_JACOPL010000008.1"/>
</dbReference>
<sequence length="158" mass="18377">MEHQAITILRYISLLQRNTRRYFDLMLEQDQIGSGQQFFLLRIFENDGISMQDLARLGSFDKGTVTRAVQKLVIEGYVRTEADPQDKRVRHIYLTERARPLIDHVYQIRDYWTEALTRGLREEEKQRLLGALRDMAERSSAMLEALSGGETDPAFPLS</sequence>
<keyword evidence="6" id="KW-1185">Reference proteome</keyword>
<keyword evidence="3" id="KW-0804">Transcription</keyword>